<protein>
    <submittedName>
        <fullName evidence="1">Serine/threonine-protein kinase HipA</fullName>
    </submittedName>
</protein>
<gene>
    <name evidence="1" type="ORF">SAMN03080602_00801</name>
</gene>
<organism evidence="1 2">
    <name type="scientific">Arenibacter troitsensis</name>
    <dbReference type="NCBI Taxonomy" id="188872"/>
    <lineage>
        <taxon>Bacteria</taxon>
        <taxon>Pseudomonadati</taxon>
        <taxon>Bacteroidota</taxon>
        <taxon>Flavobacteriia</taxon>
        <taxon>Flavobacteriales</taxon>
        <taxon>Flavobacteriaceae</taxon>
        <taxon>Arenibacter</taxon>
    </lineage>
</organism>
<sequence>MAQGKFDISVYAHWRGMPEAKMIGVLVAHYAKRKKDVSFEYDKGWIKSEQQLMAAAFMDG</sequence>
<proteinExistence type="predicted"/>
<name>A0A1X7IGL2_9FLAO</name>
<dbReference type="EMBL" id="FXAO01000001">
    <property type="protein sequence ID" value="SMG13551.1"/>
    <property type="molecule type" value="Genomic_DNA"/>
</dbReference>
<dbReference type="RefSeq" id="WP_085496331.1">
    <property type="nucleotide sequence ID" value="NZ_FXAO01000001.1"/>
</dbReference>
<dbReference type="OrthoDB" id="9805913at2"/>
<dbReference type="AlphaFoldDB" id="A0A1X7IGL2"/>
<dbReference type="GO" id="GO:0016301">
    <property type="term" value="F:kinase activity"/>
    <property type="evidence" value="ECO:0007669"/>
    <property type="project" value="UniProtKB-KW"/>
</dbReference>
<evidence type="ECO:0000313" key="2">
    <source>
        <dbReference type="Proteomes" id="UP000193420"/>
    </source>
</evidence>
<keyword evidence="1" id="KW-0808">Transferase</keyword>
<reference evidence="2" key="1">
    <citation type="submission" date="2017-04" db="EMBL/GenBank/DDBJ databases">
        <authorList>
            <person name="Varghese N."/>
            <person name="Submissions S."/>
        </authorList>
    </citation>
    <scope>NUCLEOTIDE SEQUENCE [LARGE SCALE GENOMIC DNA]</scope>
    <source>
        <strain evidence="2">DSM 19835</strain>
    </source>
</reference>
<dbReference type="STRING" id="188872.SAMN03080602_00801"/>
<evidence type="ECO:0000313" key="1">
    <source>
        <dbReference type="EMBL" id="SMG13551.1"/>
    </source>
</evidence>
<accession>A0A1X7IGL2</accession>
<keyword evidence="1" id="KW-0418">Kinase</keyword>
<keyword evidence="2" id="KW-1185">Reference proteome</keyword>
<dbReference type="Proteomes" id="UP000193420">
    <property type="component" value="Unassembled WGS sequence"/>
</dbReference>